<dbReference type="Pfam" id="PF01535">
    <property type="entry name" value="PPR"/>
    <property type="match status" value="3"/>
</dbReference>
<evidence type="ECO:0000313" key="5">
    <source>
        <dbReference type="EMBL" id="KAF9681159.1"/>
    </source>
</evidence>
<accession>A0A835K2I8</accession>
<dbReference type="Gene3D" id="1.25.40.10">
    <property type="entry name" value="Tetratricopeptide repeat domain"/>
    <property type="match status" value="3"/>
</dbReference>
<evidence type="ECO:0000259" key="4">
    <source>
        <dbReference type="Pfam" id="PF14432"/>
    </source>
</evidence>
<dbReference type="Pfam" id="PF12854">
    <property type="entry name" value="PPR_1"/>
    <property type="match status" value="1"/>
</dbReference>
<feature type="repeat" description="PPR" evidence="3">
    <location>
        <begin position="198"/>
        <end position="232"/>
    </location>
</feature>
<sequence>MAALTFPNIFFSSISPSQQKPPTLNPKTSHSILRPHWIIDLLKSCSDIRGFSPIHAHLITANLIHDPEITSQVLAFLLSVNKLDCVHQILSYSYEPESVIWNTLIQNKLEEGCPQEVLVGYYHMVTQGVLLDISTFHFLIHACCKIYDDKLGREVHGRILKCGFGRNKSLNNNLMGMYSKYGKLKEVRQLFAKMTHRDVISWNTMISCFVLKGMYREALDLFDEMLVSGVLPDEITMVSLFSTCTKLKDLEMGKKLHLYIVDNKLRIRGSLLNCLVDMYSKCGKMDEAHNLLSRYDESESDVVLWTTLVSGYVRSNKIDKARQLFEKMNERSLVSWTTMMSGYVQGGYFCECLELFQQMRFENVIPDEVALVTVLSACAHLEDFDLGRSIHAFIATYGMIVNGFLGNALLDLYAKCGKLNDALRTFEQLPYKSAVSWNSMLDGFCRSGGVDKARDFFNKIPEKDIVSWNTMVNFYVKHDLFNESFELFCKMQNSNVKPDKMTLISLLSSCANVGALYHGIWANVYIEKNEIDAGKWDDVSKLRTKLHEMGVPKQPGFSMIEQNGVVHEFTASNLVSADILCMLQDIERRLLVKQELSDTTSQHSERLAVAFGLINDQENSPIRVVNSVRMCRDCHSVMKLISQAYGREIVIRDNYRFHRFTDGYCSCKDYW</sequence>
<dbReference type="GO" id="GO:0009451">
    <property type="term" value="P:RNA modification"/>
    <property type="evidence" value="ECO:0007669"/>
    <property type="project" value="InterPro"/>
</dbReference>
<dbReference type="InterPro" id="IPR046960">
    <property type="entry name" value="PPR_At4g14850-like_plant"/>
</dbReference>
<feature type="repeat" description="PPR" evidence="3">
    <location>
        <begin position="301"/>
        <end position="335"/>
    </location>
</feature>
<keyword evidence="6" id="KW-1185">Reference proteome</keyword>
<evidence type="ECO:0000256" key="2">
    <source>
        <dbReference type="ARBA" id="ARBA00022737"/>
    </source>
</evidence>
<comment type="similarity">
    <text evidence="1">Belongs to the PPR family. PCMP-H subfamily.</text>
</comment>
<dbReference type="GO" id="GO:0008270">
    <property type="term" value="F:zinc ion binding"/>
    <property type="evidence" value="ECO:0007669"/>
    <property type="project" value="InterPro"/>
</dbReference>
<feature type="repeat" description="PPR" evidence="3">
    <location>
        <begin position="464"/>
        <end position="498"/>
    </location>
</feature>
<reference evidence="5 6" key="1">
    <citation type="submission" date="2020-10" db="EMBL/GenBank/DDBJ databases">
        <title>Plant Genome Project.</title>
        <authorList>
            <person name="Zhang R.-G."/>
        </authorList>
    </citation>
    <scope>NUCLEOTIDE SEQUENCE [LARGE SCALE GENOMIC DNA]</scope>
    <source>
        <strain evidence="5">FAFU-HL-1</strain>
        <tissue evidence="5">Leaf</tissue>
    </source>
</reference>
<feature type="domain" description="DYW" evidence="4">
    <location>
        <begin position="593"/>
        <end position="671"/>
    </location>
</feature>
<keyword evidence="2" id="KW-0677">Repeat</keyword>
<comment type="caution">
    <text evidence="5">The sequence shown here is derived from an EMBL/GenBank/DDBJ whole genome shotgun (WGS) entry which is preliminary data.</text>
</comment>
<gene>
    <name evidence="5" type="ORF">SADUNF_Sadunf06G0196600</name>
</gene>
<dbReference type="Proteomes" id="UP000657918">
    <property type="component" value="Unassembled WGS sequence"/>
</dbReference>
<dbReference type="FunFam" id="1.25.40.10:FF:000344">
    <property type="entry name" value="Pentatricopeptide repeat-containing protein"/>
    <property type="match status" value="1"/>
</dbReference>
<dbReference type="OrthoDB" id="9990610at2759"/>
<dbReference type="PANTHER" id="PTHR47926:SF347">
    <property type="entry name" value="PENTATRICOPEPTIDE REPEAT-CONTAINING PROTEIN"/>
    <property type="match status" value="1"/>
</dbReference>
<dbReference type="NCBIfam" id="TIGR00756">
    <property type="entry name" value="PPR"/>
    <property type="match status" value="5"/>
</dbReference>
<dbReference type="Pfam" id="PF13041">
    <property type="entry name" value="PPR_2"/>
    <property type="match status" value="3"/>
</dbReference>
<protein>
    <recommendedName>
        <fullName evidence="4">DYW domain-containing protein</fullName>
    </recommendedName>
</protein>
<dbReference type="PANTHER" id="PTHR47926">
    <property type="entry name" value="PENTATRICOPEPTIDE REPEAT-CONTAINING PROTEIN"/>
    <property type="match status" value="1"/>
</dbReference>
<dbReference type="Pfam" id="PF14432">
    <property type="entry name" value="DYW_deaminase"/>
    <property type="match status" value="1"/>
</dbReference>
<name>A0A835K2I8_9ROSI</name>
<dbReference type="AlphaFoldDB" id="A0A835K2I8"/>
<dbReference type="PROSITE" id="PS51375">
    <property type="entry name" value="PPR"/>
    <property type="match status" value="4"/>
</dbReference>
<dbReference type="InterPro" id="IPR011990">
    <property type="entry name" value="TPR-like_helical_dom_sf"/>
</dbReference>
<dbReference type="FunFam" id="1.25.40.10:FF:000348">
    <property type="entry name" value="Pentatricopeptide repeat-containing protein chloroplastic"/>
    <property type="match status" value="1"/>
</dbReference>
<proteinExistence type="inferred from homology"/>
<evidence type="ECO:0000256" key="1">
    <source>
        <dbReference type="ARBA" id="ARBA00006643"/>
    </source>
</evidence>
<evidence type="ECO:0000313" key="6">
    <source>
        <dbReference type="Proteomes" id="UP000657918"/>
    </source>
</evidence>
<evidence type="ECO:0000256" key="3">
    <source>
        <dbReference type="PROSITE-ProRule" id="PRU00708"/>
    </source>
</evidence>
<feature type="repeat" description="PPR" evidence="3">
    <location>
        <begin position="433"/>
        <end position="463"/>
    </location>
</feature>
<dbReference type="EMBL" id="JADGMS010000006">
    <property type="protein sequence ID" value="KAF9681159.1"/>
    <property type="molecule type" value="Genomic_DNA"/>
</dbReference>
<organism evidence="5 6">
    <name type="scientific">Salix dunnii</name>
    <dbReference type="NCBI Taxonomy" id="1413687"/>
    <lineage>
        <taxon>Eukaryota</taxon>
        <taxon>Viridiplantae</taxon>
        <taxon>Streptophyta</taxon>
        <taxon>Embryophyta</taxon>
        <taxon>Tracheophyta</taxon>
        <taxon>Spermatophyta</taxon>
        <taxon>Magnoliopsida</taxon>
        <taxon>eudicotyledons</taxon>
        <taxon>Gunneridae</taxon>
        <taxon>Pentapetalae</taxon>
        <taxon>rosids</taxon>
        <taxon>fabids</taxon>
        <taxon>Malpighiales</taxon>
        <taxon>Salicaceae</taxon>
        <taxon>Saliceae</taxon>
        <taxon>Salix</taxon>
    </lineage>
</organism>
<dbReference type="GO" id="GO:0003723">
    <property type="term" value="F:RNA binding"/>
    <property type="evidence" value="ECO:0007669"/>
    <property type="project" value="InterPro"/>
</dbReference>
<dbReference type="InterPro" id="IPR032867">
    <property type="entry name" value="DYW_dom"/>
</dbReference>
<dbReference type="FunFam" id="1.25.40.10:FF:000333">
    <property type="entry name" value="Pentatricopeptide repeat-containing protein"/>
    <property type="match status" value="1"/>
</dbReference>
<dbReference type="InterPro" id="IPR002885">
    <property type="entry name" value="PPR_rpt"/>
</dbReference>